<dbReference type="SUPFAM" id="SSF51735">
    <property type="entry name" value="NAD(P)-binding Rossmann-fold domains"/>
    <property type="match status" value="1"/>
</dbReference>
<dbReference type="Gene3D" id="3.40.50.720">
    <property type="entry name" value="NAD(P)-binding Rossmann-like Domain"/>
    <property type="match status" value="2"/>
</dbReference>
<evidence type="ECO:0000256" key="1">
    <source>
        <dbReference type="ARBA" id="ARBA00023002"/>
    </source>
</evidence>
<accession>A0ABT7N931</accession>
<organism evidence="3 4">
    <name type="scientific">Variovorax dokdonensis</name>
    <dbReference type="NCBI Taxonomy" id="344883"/>
    <lineage>
        <taxon>Bacteria</taxon>
        <taxon>Pseudomonadati</taxon>
        <taxon>Pseudomonadota</taxon>
        <taxon>Betaproteobacteria</taxon>
        <taxon>Burkholderiales</taxon>
        <taxon>Comamonadaceae</taxon>
        <taxon>Variovorax</taxon>
    </lineage>
</organism>
<feature type="domain" description="Alcohol dehydrogenase-like N-terminal" evidence="2">
    <location>
        <begin position="22"/>
        <end position="135"/>
    </location>
</feature>
<keyword evidence="1" id="KW-0560">Oxidoreductase</keyword>
<sequence>MKAVVCRDTALQVVDLPEPEPGEGQLVLNVSRCGICGSDLHTRHHADAQADVLAEAGYDGFARQHEPVVFGHEFCGTIAERGPGTSSKHRTGSPVVALPLVRRPNGMHAIGLSASAPGAYAERVLIEEALMIPVPNGLPPDVAVLTEPMAIGHHAVNRSDITKKDAAVVIGCGPVGLAIICMLKAKGIETIVASDFSPARRALATACGATTVVNPAVDSPYDKLDGRGYTTSIADYAAGGLRAMKGLRKLPLPWHMTFDALNRLGLTAPKRPIVFECVGVPGIIDRIMADVPLKSRIVVAGVCMKPDQFRPVMAINKEIDLRFVVGYDPLEFRNTLHMLADGKIDASPLVTGTVGLQGVAAAFDALAVPDAHAKVLIDPQSMAML</sequence>
<dbReference type="RefSeq" id="WP_286659474.1">
    <property type="nucleotide sequence ID" value="NZ_JASZYV010000001.1"/>
</dbReference>
<dbReference type="PANTHER" id="PTHR43189">
    <property type="entry name" value="ZINC-TYPE ALCOHOL DEHYDROGENASE-LIKE PROTEIN C1198.01-RELATED"/>
    <property type="match status" value="1"/>
</dbReference>
<keyword evidence="4" id="KW-1185">Reference proteome</keyword>
<name>A0ABT7N931_9BURK</name>
<reference evidence="3" key="1">
    <citation type="submission" date="2023-06" db="EMBL/GenBank/DDBJ databases">
        <authorList>
            <person name="Jiang Y."/>
            <person name="Liu Q."/>
        </authorList>
    </citation>
    <scope>NUCLEOTIDE SEQUENCE</scope>
    <source>
        <strain evidence="3">CGMCC 1.12089</strain>
    </source>
</reference>
<dbReference type="Gene3D" id="3.90.180.10">
    <property type="entry name" value="Medium-chain alcohol dehydrogenases, catalytic domain"/>
    <property type="match status" value="2"/>
</dbReference>
<dbReference type="InterPro" id="IPR036291">
    <property type="entry name" value="NAD(P)-bd_dom_sf"/>
</dbReference>
<dbReference type="PANTHER" id="PTHR43189:SF1">
    <property type="entry name" value="ZINC-TYPE ALCOHOL DEHYDROGENASE-LIKE PROTEIN C1198.01"/>
    <property type="match status" value="1"/>
</dbReference>
<comment type="caution">
    <text evidence="3">The sequence shown here is derived from an EMBL/GenBank/DDBJ whole genome shotgun (WGS) entry which is preliminary data.</text>
</comment>
<dbReference type="InterPro" id="IPR011032">
    <property type="entry name" value="GroES-like_sf"/>
</dbReference>
<evidence type="ECO:0000259" key="2">
    <source>
        <dbReference type="Pfam" id="PF08240"/>
    </source>
</evidence>
<evidence type="ECO:0000313" key="4">
    <source>
        <dbReference type="Proteomes" id="UP001174908"/>
    </source>
</evidence>
<gene>
    <name evidence="3" type="ORF">QTH91_08100</name>
</gene>
<dbReference type="Pfam" id="PF08240">
    <property type="entry name" value="ADH_N"/>
    <property type="match status" value="1"/>
</dbReference>
<dbReference type="Proteomes" id="UP001174908">
    <property type="component" value="Unassembled WGS sequence"/>
</dbReference>
<dbReference type="SUPFAM" id="SSF50129">
    <property type="entry name" value="GroES-like"/>
    <property type="match status" value="1"/>
</dbReference>
<dbReference type="EMBL" id="JASZYV010000001">
    <property type="protein sequence ID" value="MDM0044436.1"/>
    <property type="molecule type" value="Genomic_DNA"/>
</dbReference>
<dbReference type="CDD" id="cd08262">
    <property type="entry name" value="Zn_ADH8"/>
    <property type="match status" value="1"/>
</dbReference>
<protein>
    <submittedName>
        <fullName evidence="3">Zinc-binding dehydrogenase</fullName>
    </submittedName>
</protein>
<dbReference type="InterPro" id="IPR013154">
    <property type="entry name" value="ADH-like_N"/>
</dbReference>
<evidence type="ECO:0000313" key="3">
    <source>
        <dbReference type="EMBL" id="MDM0044436.1"/>
    </source>
</evidence>
<proteinExistence type="predicted"/>